<gene>
    <name evidence="1" type="primary">ORF219752</name>
</gene>
<name>A0A0B7C0X5_9EUPU</name>
<protein>
    <submittedName>
        <fullName evidence="1">Uncharacterized protein</fullName>
    </submittedName>
</protein>
<evidence type="ECO:0000313" key="1">
    <source>
        <dbReference type="EMBL" id="CEK98837.1"/>
    </source>
</evidence>
<dbReference type="EMBL" id="HACG01051966">
    <property type="protein sequence ID" value="CEK98837.1"/>
    <property type="molecule type" value="Transcribed_RNA"/>
</dbReference>
<feature type="non-terminal residue" evidence="1">
    <location>
        <position position="84"/>
    </location>
</feature>
<reference evidence="1" key="1">
    <citation type="submission" date="2014-12" db="EMBL/GenBank/DDBJ databases">
        <title>Insight into the proteome of Arion vulgaris.</title>
        <authorList>
            <person name="Aradska J."/>
            <person name="Bulat T."/>
            <person name="Smidak R."/>
            <person name="Sarate P."/>
            <person name="Gangsoo J."/>
            <person name="Sialana F."/>
            <person name="Bilban M."/>
            <person name="Lubec G."/>
        </authorList>
    </citation>
    <scope>NUCLEOTIDE SEQUENCE</scope>
    <source>
        <tissue evidence="1">Skin</tissue>
    </source>
</reference>
<proteinExistence type="predicted"/>
<accession>A0A0B7C0X5</accession>
<feature type="non-terminal residue" evidence="1">
    <location>
        <position position="1"/>
    </location>
</feature>
<sequence>NWLSAIKNTCLQISEVDPSVISYQTLREPATSDKLLKFSLESVLLTPSNNLDLSCMYKSGEMQHQTRASISNNRHITCPLPEAD</sequence>
<organism evidence="1">
    <name type="scientific">Arion vulgaris</name>
    <dbReference type="NCBI Taxonomy" id="1028688"/>
    <lineage>
        <taxon>Eukaryota</taxon>
        <taxon>Metazoa</taxon>
        <taxon>Spiralia</taxon>
        <taxon>Lophotrochozoa</taxon>
        <taxon>Mollusca</taxon>
        <taxon>Gastropoda</taxon>
        <taxon>Heterobranchia</taxon>
        <taxon>Euthyneura</taxon>
        <taxon>Panpulmonata</taxon>
        <taxon>Eupulmonata</taxon>
        <taxon>Stylommatophora</taxon>
        <taxon>Helicina</taxon>
        <taxon>Arionoidea</taxon>
        <taxon>Arionidae</taxon>
        <taxon>Arion</taxon>
    </lineage>
</organism>
<dbReference type="AlphaFoldDB" id="A0A0B7C0X5"/>